<gene>
    <name evidence="6" type="ORF">ACFSM0_02805</name>
</gene>
<organism evidence="6 7">
    <name type="scientific">Rhodobacter lacus</name>
    <dbReference type="NCBI Taxonomy" id="1641972"/>
    <lineage>
        <taxon>Bacteria</taxon>
        <taxon>Pseudomonadati</taxon>
        <taxon>Pseudomonadota</taxon>
        <taxon>Alphaproteobacteria</taxon>
        <taxon>Rhodobacterales</taxon>
        <taxon>Rhodobacter group</taxon>
        <taxon>Rhodobacter</taxon>
    </lineage>
</organism>
<dbReference type="Pfam" id="PF25881">
    <property type="entry name" value="HH_YBHG"/>
    <property type="match status" value="1"/>
</dbReference>
<accession>A0ABW5A644</accession>
<feature type="signal peptide" evidence="4">
    <location>
        <begin position="1"/>
        <end position="17"/>
    </location>
</feature>
<evidence type="ECO:0000313" key="7">
    <source>
        <dbReference type="Proteomes" id="UP001597413"/>
    </source>
</evidence>
<name>A0ABW5A644_9RHOB</name>
<comment type="subcellular location">
    <subcellularLocation>
        <location evidence="1">Cell envelope</location>
    </subcellularLocation>
</comment>
<dbReference type="Gene3D" id="1.10.287.470">
    <property type="entry name" value="Helix hairpin bin"/>
    <property type="match status" value="2"/>
</dbReference>
<comment type="caution">
    <text evidence="6">The sequence shown here is derived from an EMBL/GenBank/DDBJ whole genome shotgun (WGS) entry which is preliminary data.</text>
</comment>
<proteinExistence type="predicted"/>
<dbReference type="InterPro" id="IPR050465">
    <property type="entry name" value="UPF0194_transport"/>
</dbReference>
<dbReference type="PANTHER" id="PTHR32347:SF23">
    <property type="entry name" value="BLL5650 PROTEIN"/>
    <property type="match status" value="1"/>
</dbReference>
<evidence type="ECO:0000256" key="2">
    <source>
        <dbReference type="ARBA" id="ARBA00023054"/>
    </source>
</evidence>
<evidence type="ECO:0000313" key="6">
    <source>
        <dbReference type="EMBL" id="MFD2173015.1"/>
    </source>
</evidence>
<dbReference type="InterPro" id="IPR059052">
    <property type="entry name" value="HH_YbhG-like"/>
</dbReference>
<dbReference type="PANTHER" id="PTHR32347">
    <property type="entry name" value="EFFLUX SYSTEM COMPONENT YKNX-RELATED"/>
    <property type="match status" value="1"/>
</dbReference>
<evidence type="ECO:0000256" key="3">
    <source>
        <dbReference type="SAM" id="Coils"/>
    </source>
</evidence>
<evidence type="ECO:0000259" key="5">
    <source>
        <dbReference type="Pfam" id="PF25881"/>
    </source>
</evidence>
<keyword evidence="2 3" id="KW-0175">Coiled coil</keyword>
<sequence length="315" mass="32437">MSLCSLPLIAAFFTACATPVVLGTGYVEGEHRALAPVATAEIKSLAVARGARVAAGAVLARQEDRDARIAVDQARAAVAKAASQLADLKEGKRPQEIRVIEAARDSAQAKLAEAARTATRTKALAARGTATTTDSDDAETALNVARAALAEAEANLAVAALPARPAAIAAAEAALRGARADLAKAQWALDKRTLTAPEAGVISDLLLFPGEMAGPGAPVLTLLPDTGVKLRLYVDEANIASLQPGTDLAVSCDGCAPGLRAEVSYIAEGPEFTPPVIYSLQNRQKLVYLVEARPVGESPLKPGQIVDVTRAEAAP</sequence>
<dbReference type="EMBL" id="JBHUIX010000003">
    <property type="protein sequence ID" value="MFD2173015.1"/>
    <property type="molecule type" value="Genomic_DNA"/>
</dbReference>
<keyword evidence="7" id="KW-1185">Reference proteome</keyword>
<evidence type="ECO:0000256" key="4">
    <source>
        <dbReference type="SAM" id="SignalP"/>
    </source>
</evidence>
<keyword evidence="4" id="KW-0732">Signal</keyword>
<dbReference type="Proteomes" id="UP001597413">
    <property type="component" value="Unassembled WGS sequence"/>
</dbReference>
<evidence type="ECO:0000256" key="1">
    <source>
        <dbReference type="ARBA" id="ARBA00004196"/>
    </source>
</evidence>
<reference evidence="7" key="1">
    <citation type="journal article" date="2019" name="Int. J. Syst. Evol. Microbiol.">
        <title>The Global Catalogue of Microorganisms (GCM) 10K type strain sequencing project: providing services to taxonomists for standard genome sequencing and annotation.</title>
        <authorList>
            <consortium name="The Broad Institute Genomics Platform"/>
            <consortium name="The Broad Institute Genome Sequencing Center for Infectious Disease"/>
            <person name="Wu L."/>
            <person name="Ma J."/>
        </authorList>
    </citation>
    <scope>NUCLEOTIDE SEQUENCE [LARGE SCALE GENOMIC DNA]</scope>
    <source>
        <strain evidence="7">CCUG 55131</strain>
    </source>
</reference>
<dbReference type="Gene3D" id="2.40.50.100">
    <property type="match status" value="1"/>
</dbReference>
<dbReference type="SUPFAM" id="SSF111369">
    <property type="entry name" value="HlyD-like secretion proteins"/>
    <property type="match status" value="1"/>
</dbReference>
<feature type="domain" description="YbhG-like alpha-helical hairpin" evidence="5">
    <location>
        <begin position="64"/>
        <end position="190"/>
    </location>
</feature>
<feature type="chain" id="PRO_5047384002" evidence="4">
    <location>
        <begin position="18"/>
        <end position="315"/>
    </location>
</feature>
<feature type="coiled-coil region" evidence="3">
    <location>
        <begin position="71"/>
        <end position="155"/>
    </location>
</feature>
<protein>
    <submittedName>
        <fullName evidence="6">HlyD family secretion protein</fullName>
    </submittedName>
</protein>
<dbReference type="RefSeq" id="WP_377386815.1">
    <property type="nucleotide sequence ID" value="NZ_JBHUIX010000003.1"/>
</dbReference>